<feature type="signal peptide" evidence="1">
    <location>
        <begin position="1"/>
        <end position="16"/>
    </location>
</feature>
<keyword evidence="1" id="KW-0732">Signal</keyword>
<keyword evidence="3" id="KW-1185">Reference proteome</keyword>
<comment type="caution">
    <text evidence="2">The sequence shown here is derived from an EMBL/GenBank/DDBJ whole genome shotgun (WGS) entry which is preliminary data.</text>
</comment>
<evidence type="ECO:0008006" key="4">
    <source>
        <dbReference type="Google" id="ProtNLM"/>
    </source>
</evidence>
<dbReference type="Proteomes" id="UP000320762">
    <property type="component" value="Unassembled WGS sequence"/>
</dbReference>
<feature type="chain" id="PRO_5022242574" description="Secreted protein" evidence="1">
    <location>
        <begin position="17"/>
        <end position="79"/>
    </location>
</feature>
<evidence type="ECO:0000313" key="2">
    <source>
        <dbReference type="EMBL" id="TRM64481.1"/>
    </source>
</evidence>
<gene>
    <name evidence="2" type="ORF">BD626DRAFT_491968</name>
</gene>
<dbReference type="AlphaFoldDB" id="A0A550CI46"/>
<sequence length="79" mass="8189">MSLVLCSVFLRGTVTGVSVHVSVIQNLEVAKAPDRVACSRESCDGPVAIRVPLISPCPARSTVQVLSSALGPTGDSLRL</sequence>
<protein>
    <recommendedName>
        <fullName evidence="4">Secreted protein</fullName>
    </recommendedName>
</protein>
<evidence type="ECO:0000256" key="1">
    <source>
        <dbReference type="SAM" id="SignalP"/>
    </source>
</evidence>
<evidence type="ECO:0000313" key="3">
    <source>
        <dbReference type="Proteomes" id="UP000320762"/>
    </source>
</evidence>
<name>A0A550CI46_9AGAR</name>
<proteinExistence type="predicted"/>
<organism evidence="2 3">
    <name type="scientific">Schizophyllum amplum</name>
    <dbReference type="NCBI Taxonomy" id="97359"/>
    <lineage>
        <taxon>Eukaryota</taxon>
        <taxon>Fungi</taxon>
        <taxon>Dikarya</taxon>
        <taxon>Basidiomycota</taxon>
        <taxon>Agaricomycotina</taxon>
        <taxon>Agaricomycetes</taxon>
        <taxon>Agaricomycetidae</taxon>
        <taxon>Agaricales</taxon>
        <taxon>Schizophyllaceae</taxon>
        <taxon>Schizophyllum</taxon>
    </lineage>
</organism>
<accession>A0A550CI46</accession>
<dbReference type="EMBL" id="VDMD01000007">
    <property type="protein sequence ID" value="TRM64481.1"/>
    <property type="molecule type" value="Genomic_DNA"/>
</dbReference>
<reference evidence="2 3" key="1">
    <citation type="journal article" date="2019" name="New Phytol.">
        <title>Comparative genomics reveals unique wood-decay strategies and fruiting body development in the Schizophyllaceae.</title>
        <authorList>
            <person name="Almasi E."/>
            <person name="Sahu N."/>
            <person name="Krizsan K."/>
            <person name="Balint B."/>
            <person name="Kovacs G.M."/>
            <person name="Kiss B."/>
            <person name="Cseklye J."/>
            <person name="Drula E."/>
            <person name="Henrissat B."/>
            <person name="Nagy I."/>
            <person name="Chovatia M."/>
            <person name="Adam C."/>
            <person name="LaButti K."/>
            <person name="Lipzen A."/>
            <person name="Riley R."/>
            <person name="Grigoriev I.V."/>
            <person name="Nagy L.G."/>
        </authorList>
    </citation>
    <scope>NUCLEOTIDE SEQUENCE [LARGE SCALE GENOMIC DNA]</scope>
    <source>
        <strain evidence="2 3">NL-1724</strain>
    </source>
</reference>